<dbReference type="PANTHER" id="PTHR21485:SF6">
    <property type="entry name" value="N-ACYLNEURAMINATE CYTIDYLYLTRANSFERASE-RELATED"/>
    <property type="match status" value="1"/>
</dbReference>
<sequence>MQEGNKLVAIITARGGSKRIPRKNILPFLGRPIISYSIHAALESQLFAEVMVSTDDEEIARMAEAEGAIVPFFRSKENADDFSGTADVIAEVIMRYKERGMTFETGCCIYPTAPFVNPGILKEGYKKLVDGKFDVVFPMVKYSYPIQRSIHKVENGKVAMLWPENYHKRSQDLEPVYHDAGQFYWFRSDYILSHKKLFGDNVAGLEVEEKSVQDIDTLSDWELAEIKYQLLNRK</sequence>
<dbReference type="NCBIfam" id="TIGR03584">
    <property type="entry name" value="PseF"/>
    <property type="match status" value="1"/>
</dbReference>
<evidence type="ECO:0000313" key="2">
    <source>
        <dbReference type="Proteomes" id="UP000830198"/>
    </source>
</evidence>
<evidence type="ECO:0000313" key="1">
    <source>
        <dbReference type="EMBL" id="UPK70738.1"/>
    </source>
</evidence>
<dbReference type="InterPro" id="IPR029044">
    <property type="entry name" value="Nucleotide-diphossugar_trans"/>
</dbReference>
<keyword evidence="1" id="KW-0808">Transferase</keyword>
<dbReference type="SUPFAM" id="SSF53448">
    <property type="entry name" value="Nucleotide-diphospho-sugar transferases"/>
    <property type="match status" value="1"/>
</dbReference>
<accession>A0ABY4I514</accession>
<dbReference type="RefSeq" id="WP_247812902.1">
    <property type="nucleotide sequence ID" value="NZ_CP095855.1"/>
</dbReference>
<dbReference type="InterPro" id="IPR050793">
    <property type="entry name" value="CMP-NeuNAc_synthase"/>
</dbReference>
<gene>
    <name evidence="1" type="primary">pseF</name>
    <name evidence="1" type="ORF">MYF79_05430</name>
</gene>
<dbReference type="CDD" id="cd02513">
    <property type="entry name" value="CMP-NeuAc_Synthase"/>
    <property type="match status" value="1"/>
</dbReference>
<keyword evidence="2" id="KW-1185">Reference proteome</keyword>
<dbReference type="Pfam" id="PF02348">
    <property type="entry name" value="CTP_transf_3"/>
    <property type="match status" value="1"/>
</dbReference>
<dbReference type="InterPro" id="IPR003329">
    <property type="entry name" value="Cytidylyl_trans"/>
</dbReference>
<keyword evidence="1" id="KW-0548">Nucleotidyltransferase</keyword>
<protein>
    <submittedName>
        <fullName evidence="1">Pseudaminic acid cytidylyltransferase</fullName>
        <ecNumber evidence="1">2.7.7.81</ecNumber>
    </submittedName>
</protein>
<dbReference type="EC" id="2.7.7.81" evidence="1"/>
<dbReference type="InterPro" id="IPR020039">
    <property type="entry name" value="PseF"/>
</dbReference>
<dbReference type="Gene3D" id="3.90.550.10">
    <property type="entry name" value="Spore Coat Polysaccharide Biosynthesis Protein SpsA, Chain A"/>
    <property type="match status" value="1"/>
</dbReference>
<dbReference type="EMBL" id="CP095855">
    <property type="protein sequence ID" value="UPK70738.1"/>
    <property type="molecule type" value="Genomic_DNA"/>
</dbReference>
<reference evidence="1 2" key="1">
    <citation type="submission" date="2022-04" db="EMBL/GenBank/DDBJ databases">
        <title>The arsenic-methylating capacity of Chitinophaga filiformis YT5 during chitin decomposition.</title>
        <authorList>
            <person name="Chen G."/>
            <person name="Liang Y."/>
        </authorList>
    </citation>
    <scope>NUCLEOTIDE SEQUENCE [LARGE SCALE GENOMIC DNA]</scope>
    <source>
        <strain evidence="1 2">YT5</strain>
    </source>
</reference>
<dbReference type="GO" id="GO:0016779">
    <property type="term" value="F:nucleotidyltransferase activity"/>
    <property type="evidence" value="ECO:0007669"/>
    <property type="project" value="UniProtKB-KW"/>
</dbReference>
<proteinExistence type="predicted"/>
<dbReference type="PANTHER" id="PTHR21485">
    <property type="entry name" value="HAD SUPERFAMILY MEMBERS CMAS AND KDSC"/>
    <property type="match status" value="1"/>
</dbReference>
<organism evidence="1 2">
    <name type="scientific">Chitinophaga filiformis</name>
    <name type="common">Myxococcus filiformis</name>
    <name type="synonym">Flexibacter filiformis</name>
    <dbReference type="NCBI Taxonomy" id="104663"/>
    <lineage>
        <taxon>Bacteria</taxon>
        <taxon>Pseudomonadati</taxon>
        <taxon>Bacteroidota</taxon>
        <taxon>Chitinophagia</taxon>
        <taxon>Chitinophagales</taxon>
        <taxon>Chitinophagaceae</taxon>
        <taxon>Chitinophaga</taxon>
    </lineage>
</organism>
<dbReference type="Proteomes" id="UP000830198">
    <property type="component" value="Chromosome"/>
</dbReference>
<name>A0ABY4I514_CHIFI</name>